<accession>A0A0U3WCG8</accession>
<gene>
    <name evidence="2" type="ORF">AOX59_02040</name>
</gene>
<reference evidence="2 3" key="1">
    <citation type="submission" date="2016-01" db="EMBL/GenBank/DDBJ databases">
        <title>Complete genome sequence of strain Lentibacillus amyloliquefaciens LAM0015T isolated from saline sediment.</title>
        <authorList>
            <person name="Wang J.-L."/>
            <person name="He M.-X."/>
        </authorList>
    </citation>
    <scope>NUCLEOTIDE SEQUENCE [LARGE SCALE GENOMIC DNA]</scope>
    <source>
        <strain evidence="2 3">LAM0015</strain>
    </source>
</reference>
<dbReference type="RefSeq" id="WP_068441131.1">
    <property type="nucleotide sequence ID" value="NZ_CP013862.1"/>
</dbReference>
<dbReference type="InterPro" id="IPR010982">
    <property type="entry name" value="Lambda_DNA-bd_dom_sf"/>
</dbReference>
<dbReference type="GO" id="GO:0003677">
    <property type="term" value="F:DNA binding"/>
    <property type="evidence" value="ECO:0007669"/>
    <property type="project" value="InterPro"/>
</dbReference>
<name>A0A0U3WCG8_9BACI</name>
<dbReference type="SUPFAM" id="SSF47413">
    <property type="entry name" value="lambda repressor-like DNA-binding domains"/>
    <property type="match status" value="1"/>
</dbReference>
<dbReference type="EMBL" id="CP013862">
    <property type="protein sequence ID" value="ALX47487.1"/>
    <property type="molecule type" value="Genomic_DNA"/>
</dbReference>
<dbReference type="CDD" id="cd00093">
    <property type="entry name" value="HTH_XRE"/>
    <property type="match status" value="1"/>
</dbReference>
<protein>
    <recommendedName>
        <fullName evidence="1">HTH cro/C1-type domain-containing protein</fullName>
    </recommendedName>
</protein>
<dbReference type="OrthoDB" id="2919459at2"/>
<feature type="domain" description="HTH cro/C1-type" evidence="1">
    <location>
        <begin position="7"/>
        <end position="48"/>
    </location>
</feature>
<organism evidence="2 3">
    <name type="scientific">Lentibacillus amyloliquefaciens</name>
    <dbReference type="NCBI Taxonomy" id="1472767"/>
    <lineage>
        <taxon>Bacteria</taxon>
        <taxon>Bacillati</taxon>
        <taxon>Bacillota</taxon>
        <taxon>Bacilli</taxon>
        <taxon>Bacillales</taxon>
        <taxon>Bacillaceae</taxon>
        <taxon>Lentibacillus</taxon>
    </lineage>
</organism>
<dbReference type="STRING" id="1472767.AOX59_02040"/>
<dbReference type="Proteomes" id="UP000050331">
    <property type="component" value="Chromosome"/>
</dbReference>
<proteinExistence type="predicted"/>
<dbReference type="InterPro" id="IPR001387">
    <property type="entry name" value="Cro/C1-type_HTH"/>
</dbReference>
<dbReference type="Gene3D" id="1.10.260.40">
    <property type="entry name" value="lambda repressor-like DNA-binding domains"/>
    <property type="match status" value="1"/>
</dbReference>
<evidence type="ECO:0000313" key="2">
    <source>
        <dbReference type="EMBL" id="ALX47487.1"/>
    </source>
</evidence>
<keyword evidence="3" id="KW-1185">Reference proteome</keyword>
<sequence length="171" mass="19503">MKIGKSLKGMRERQGLSQSNVAHDLFVDQTMVSKVELNRRTASKELAKSSVNHYCDAQYGFEVAREMAQNYIAPLATGGEAVEWHRLALEEVFKKEVSKAIVRFDEVSMVKPPKHVDESEKQQITEGIKELLDVQTVMNSFLVSLEQEYEISIKDCMRARVPKWKSEGLIK</sequence>
<evidence type="ECO:0000259" key="1">
    <source>
        <dbReference type="PROSITE" id="PS50943"/>
    </source>
</evidence>
<dbReference type="AlphaFoldDB" id="A0A0U3WCG8"/>
<evidence type="ECO:0000313" key="3">
    <source>
        <dbReference type="Proteomes" id="UP000050331"/>
    </source>
</evidence>
<dbReference type="KEGG" id="lao:AOX59_02040"/>
<dbReference type="PROSITE" id="PS50943">
    <property type="entry name" value="HTH_CROC1"/>
    <property type="match status" value="1"/>
</dbReference>